<name>A0A0A0EUF9_9GAMM</name>
<reference evidence="1 2" key="1">
    <citation type="journal article" date="2015" name="Stand. Genomic Sci.">
        <title>Genomic information of the arsenic-resistant bacterium Lysobacter arseniciresistens type strain ZS79(T) and comparison of Lysobacter draft genomes.</title>
        <authorList>
            <person name="Liu L."/>
            <person name="Zhang S."/>
            <person name="Luo M."/>
            <person name="Wang G."/>
        </authorList>
    </citation>
    <scope>NUCLEOTIDE SEQUENCE [LARGE SCALE GENOMIC DNA]</scope>
    <source>
        <strain evidence="1 2">ZS79</strain>
    </source>
</reference>
<accession>A0A0A0EUF9</accession>
<dbReference type="AlphaFoldDB" id="A0A0A0EUF9"/>
<evidence type="ECO:0000313" key="1">
    <source>
        <dbReference type="EMBL" id="KGM54179.1"/>
    </source>
</evidence>
<dbReference type="RefSeq" id="WP_036212702.1">
    <property type="nucleotide sequence ID" value="NZ_AVPT01000029.1"/>
</dbReference>
<proteinExistence type="predicted"/>
<sequence>MATENSTVEQARTDDEREMLRLWRAADDTGRARIRAAFAGVLSGQITPEQVRTMQPAQMVAMLDTLAGVRA</sequence>
<organism evidence="1 2">
    <name type="scientific">Lysobacter arseniciresistens ZS79</name>
    <dbReference type="NCBI Taxonomy" id="913325"/>
    <lineage>
        <taxon>Bacteria</taxon>
        <taxon>Pseudomonadati</taxon>
        <taxon>Pseudomonadota</taxon>
        <taxon>Gammaproteobacteria</taxon>
        <taxon>Lysobacterales</taxon>
        <taxon>Lysobacteraceae</taxon>
        <taxon>Novilysobacter</taxon>
    </lineage>
</organism>
<evidence type="ECO:0000313" key="2">
    <source>
        <dbReference type="Proteomes" id="UP000029989"/>
    </source>
</evidence>
<dbReference type="EMBL" id="AVPT01000029">
    <property type="protein sequence ID" value="KGM54179.1"/>
    <property type="molecule type" value="Genomic_DNA"/>
</dbReference>
<comment type="caution">
    <text evidence="1">The sequence shown here is derived from an EMBL/GenBank/DDBJ whole genome shotgun (WGS) entry which is preliminary data.</text>
</comment>
<dbReference type="Proteomes" id="UP000029989">
    <property type="component" value="Unassembled WGS sequence"/>
</dbReference>
<protein>
    <submittedName>
        <fullName evidence="1">Uncharacterized protein</fullName>
    </submittedName>
</protein>
<keyword evidence="2" id="KW-1185">Reference proteome</keyword>
<gene>
    <name evidence="1" type="ORF">N799_09875</name>
</gene>